<dbReference type="PROSITE" id="PS00119">
    <property type="entry name" value="PA2_ASP"/>
    <property type="match status" value="1"/>
</dbReference>
<feature type="disulfide bond" evidence="6">
    <location>
        <begin position="133"/>
        <end position="149"/>
    </location>
</feature>
<evidence type="ECO:0000256" key="2">
    <source>
        <dbReference type="ARBA" id="ARBA00022525"/>
    </source>
</evidence>
<feature type="active site" evidence="4">
    <location>
        <position position="152"/>
    </location>
</feature>
<dbReference type="AlphaFoldDB" id="A0AAV2S3E4"/>
<dbReference type="GO" id="GO:0050482">
    <property type="term" value="P:arachidonate secretion"/>
    <property type="evidence" value="ECO:0007669"/>
    <property type="project" value="InterPro"/>
</dbReference>
<dbReference type="GO" id="GO:0016042">
    <property type="term" value="P:lipid catabolic process"/>
    <property type="evidence" value="ECO:0007669"/>
    <property type="project" value="InterPro"/>
</dbReference>
<evidence type="ECO:0000313" key="9">
    <source>
        <dbReference type="EMBL" id="CAL4161846.1"/>
    </source>
</evidence>
<dbReference type="Gene3D" id="1.20.90.10">
    <property type="entry name" value="Phospholipase A2 domain"/>
    <property type="match status" value="1"/>
</dbReference>
<dbReference type="InterPro" id="IPR033113">
    <property type="entry name" value="PLA2_histidine"/>
</dbReference>
<feature type="disulfide bond" evidence="6">
    <location>
        <begin position="148"/>
        <end position="208"/>
    </location>
</feature>
<dbReference type="InterPro" id="IPR016090">
    <property type="entry name" value="PLA2-like_dom"/>
</dbReference>
<comment type="subcellular location">
    <subcellularLocation>
        <location evidence="1">Secreted</location>
    </subcellularLocation>
</comment>
<feature type="binding site" evidence="5">
    <location>
        <position position="132"/>
    </location>
    <ligand>
        <name>Ca(2+)</name>
        <dbReference type="ChEBI" id="CHEBI:29108"/>
    </ligand>
</feature>
<dbReference type="InterPro" id="IPR033112">
    <property type="entry name" value="PLA2_Asp_AS"/>
</dbReference>
<feature type="disulfide bond" evidence="6">
    <location>
        <begin position="184"/>
        <end position="199"/>
    </location>
</feature>
<dbReference type="PANTHER" id="PTHR11716">
    <property type="entry name" value="PHOSPHOLIPASE A2 FAMILY MEMBER"/>
    <property type="match status" value="1"/>
</dbReference>
<dbReference type="GO" id="GO:0006644">
    <property type="term" value="P:phospholipid metabolic process"/>
    <property type="evidence" value="ECO:0007669"/>
    <property type="project" value="InterPro"/>
</dbReference>
<evidence type="ECO:0000256" key="4">
    <source>
        <dbReference type="PIRSR" id="PIRSR601211-1"/>
    </source>
</evidence>
<protein>
    <recommendedName>
        <fullName evidence="8">Phospholipase A2-like central domain-containing protein</fullName>
    </recommendedName>
</protein>
<dbReference type="EMBL" id="CAXKWB010045024">
    <property type="protein sequence ID" value="CAL4161846.1"/>
    <property type="molecule type" value="Genomic_DNA"/>
</dbReference>
<evidence type="ECO:0000256" key="5">
    <source>
        <dbReference type="PIRSR" id="PIRSR601211-2"/>
    </source>
</evidence>
<name>A0AAV2S3E4_MEGNR</name>
<evidence type="ECO:0000313" key="10">
    <source>
        <dbReference type="Proteomes" id="UP001497623"/>
    </source>
</evidence>
<dbReference type="SUPFAM" id="SSF48619">
    <property type="entry name" value="Phospholipase A2, PLA2"/>
    <property type="match status" value="1"/>
</dbReference>
<dbReference type="PROSITE" id="PS00118">
    <property type="entry name" value="PA2_HIS"/>
    <property type="match status" value="1"/>
</dbReference>
<keyword evidence="2" id="KW-0964">Secreted</keyword>
<comment type="cofactor">
    <cofactor evidence="5">
        <name>Ca(2+)</name>
        <dbReference type="ChEBI" id="CHEBI:29108"/>
    </cofactor>
    <text evidence="5">Binds 1 Ca(2+) ion per subunit.</text>
</comment>
<comment type="caution">
    <text evidence="9">The sequence shown here is derived from an EMBL/GenBank/DDBJ whole genome shotgun (WGS) entry which is preliminary data.</text>
</comment>
<evidence type="ECO:0000256" key="7">
    <source>
        <dbReference type="RuleBase" id="RU003654"/>
    </source>
</evidence>
<dbReference type="GO" id="GO:0005576">
    <property type="term" value="C:extracellular region"/>
    <property type="evidence" value="ECO:0007669"/>
    <property type="project" value="UniProtKB-SubCell"/>
</dbReference>
<keyword evidence="3 6" id="KW-1015">Disulfide bond</keyword>
<dbReference type="Pfam" id="PF00068">
    <property type="entry name" value="Phospholip_A2_1"/>
    <property type="match status" value="1"/>
</dbReference>
<proteinExistence type="inferred from homology"/>
<keyword evidence="10" id="KW-1185">Reference proteome</keyword>
<dbReference type="GO" id="GO:0004623">
    <property type="term" value="F:phospholipase A2 activity"/>
    <property type="evidence" value="ECO:0007669"/>
    <property type="project" value="InterPro"/>
</dbReference>
<feature type="binding site" evidence="5">
    <location>
        <position position="153"/>
    </location>
    <ligand>
        <name>Ca(2+)</name>
        <dbReference type="ChEBI" id="CHEBI:29108"/>
    </ligand>
</feature>
<evidence type="ECO:0000256" key="6">
    <source>
        <dbReference type="PIRSR" id="PIRSR601211-3"/>
    </source>
</evidence>
<dbReference type="PRINTS" id="PR00389">
    <property type="entry name" value="PHPHLIPASEA2"/>
</dbReference>
<evidence type="ECO:0000256" key="1">
    <source>
        <dbReference type="ARBA" id="ARBA00004613"/>
    </source>
</evidence>
<comment type="similarity">
    <text evidence="7">Belongs to the phospholipase A2 family.</text>
</comment>
<feature type="binding site" evidence="5">
    <location>
        <position position="136"/>
    </location>
    <ligand>
        <name>Ca(2+)</name>
        <dbReference type="ChEBI" id="CHEBI:29108"/>
    </ligand>
</feature>
<keyword evidence="5" id="KW-0106">Calcium</keyword>
<dbReference type="GO" id="GO:0005509">
    <property type="term" value="F:calcium ion binding"/>
    <property type="evidence" value="ECO:0007669"/>
    <property type="project" value="InterPro"/>
</dbReference>
<dbReference type="Proteomes" id="UP001497623">
    <property type="component" value="Unassembled WGS sequence"/>
</dbReference>
<organism evidence="9 10">
    <name type="scientific">Meganyctiphanes norvegica</name>
    <name type="common">Northern krill</name>
    <name type="synonym">Thysanopoda norvegica</name>
    <dbReference type="NCBI Taxonomy" id="48144"/>
    <lineage>
        <taxon>Eukaryota</taxon>
        <taxon>Metazoa</taxon>
        <taxon>Ecdysozoa</taxon>
        <taxon>Arthropoda</taxon>
        <taxon>Crustacea</taxon>
        <taxon>Multicrustacea</taxon>
        <taxon>Malacostraca</taxon>
        <taxon>Eumalacostraca</taxon>
        <taxon>Eucarida</taxon>
        <taxon>Euphausiacea</taxon>
        <taxon>Euphausiidae</taxon>
        <taxon>Meganyctiphanes</taxon>
    </lineage>
</organism>
<gene>
    <name evidence="9" type="ORF">MNOR_LOCUS32690</name>
</gene>
<feature type="non-terminal residue" evidence="9">
    <location>
        <position position="259"/>
    </location>
</feature>
<feature type="active site" evidence="4">
    <location>
        <position position="202"/>
    </location>
</feature>
<feature type="domain" description="Phospholipase A2-like central" evidence="8">
    <location>
        <begin position="106"/>
        <end position="222"/>
    </location>
</feature>
<feature type="disulfide bond" evidence="6">
    <location>
        <begin position="163"/>
        <end position="194"/>
    </location>
</feature>
<sequence>MRKAIDTIRDCLVIILAWAIPSQNTQIWDFLGLFANILNILTSKKKFGFQAISDFKIIGNWMPNIQDNYETTHIHDPNRIRNMYNTLRLTLPMKVRTSSGFRERRGILQMFSQLLCVQSTCSPHRYVGYGCYCGVGGRGLPVDDIDSCCMEHDNCYGFVQLRCHLLDYITTEYTWTCFRGRVLCLTRGSNKSDCYEQLCRCDESFVKCLQRYPCPEERALCHTWPENNDIVKQAAKFMDPFTTRYLNFSILQNLENKKK</sequence>
<feature type="disulfide bond" evidence="6">
    <location>
        <begin position="155"/>
        <end position="201"/>
    </location>
</feature>
<dbReference type="PANTHER" id="PTHR11716:SF107">
    <property type="entry name" value="PHOSPHOLIPASE A2"/>
    <property type="match status" value="1"/>
</dbReference>
<feature type="binding site" evidence="5">
    <location>
        <position position="134"/>
    </location>
    <ligand>
        <name>Ca(2+)</name>
        <dbReference type="ChEBI" id="CHEBI:29108"/>
    </ligand>
</feature>
<reference evidence="9 10" key="1">
    <citation type="submission" date="2024-05" db="EMBL/GenBank/DDBJ databases">
        <authorList>
            <person name="Wallberg A."/>
        </authorList>
    </citation>
    <scope>NUCLEOTIDE SEQUENCE [LARGE SCALE GENOMIC DNA]</scope>
</reference>
<dbReference type="InterPro" id="IPR036444">
    <property type="entry name" value="PLipase_A2_dom_sf"/>
</dbReference>
<evidence type="ECO:0000259" key="8">
    <source>
        <dbReference type="SMART" id="SM00085"/>
    </source>
</evidence>
<keyword evidence="5" id="KW-0479">Metal-binding</keyword>
<evidence type="ECO:0000256" key="3">
    <source>
        <dbReference type="ARBA" id="ARBA00023157"/>
    </source>
</evidence>
<dbReference type="SMART" id="SM00085">
    <property type="entry name" value="PA2c"/>
    <property type="match status" value="1"/>
</dbReference>
<accession>A0AAV2S3E4</accession>
<dbReference type="InterPro" id="IPR001211">
    <property type="entry name" value="PLA2"/>
</dbReference>